<dbReference type="AlphaFoldDB" id="A0A8B8GC85"/>
<keyword evidence="2" id="KW-0217">Developmental protein</keyword>
<dbReference type="GeneID" id="112690689"/>
<dbReference type="Pfam" id="PF00567">
    <property type="entry name" value="TUDOR"/>
    <property type="match status" value="1"/>
</dbReference>
<dbReference type="GO" id="GO:0051321">
    <property type="term" value="P:meiotic cell cycle"/>
    <property type="evidence" value="ECO:0007669"/>
    <property type="project" value="UniProtKB-KW"/>
</dbReference>
<keyword evidence="15" id="KW-1185">Reference proteome</keyword>
<evidence type="ECO:0000256" key="3">
    <source>
        <dbReference type="ARBA" id="ARBA00022737"/>
    </source>
</evidence>
<protein>
    <recommendedName>
        <fullName evidence="1">RNA helicase</fullName>
        <ecNumber evidence="1">3.6.4.13</ecNumber>
    </recommendedName>
</protein>
<dbReference type="RefSeq" id="XP_025420537.1">
    <property type="nucleotide sequence ID" value="XM_025564752.1"/>
</dbReference>
<dbReference type="RefSeq" id="XP_025420538.1">
    <property type="nucleotide sequence ID" value="XM_025564753.1"/>
</dbReference>
<evidence type="ECO:0000259" key="13">
    <source>
        <dbReference type="PROSITE" id="PS50304"/>
    </source>
</evidence>
<comment type="catalytic activity">
    <reaction evidence="12">
        <text>ATP + H2O = ADP + phosphate + H(+)</text>
        <dbReference type="Rhea" id="RHEA:13065"/>
        <dbReference type="ChEBI" id="CHEBI:15377"/>
        <dbReference type="ChEBI" id="CHEBI:15378"/>
        <dbReference type="ChEBI" id="CHEBI:30616"/>
        <dbReference type="ChEBI" id="CHEBI:43474"/>
        <dbReference type="ChEBI" id="CHEBI:456216"/>
        <dbReference type="EC" id="3.6.4.13"/>
    </reaction>
</comment>
<dbReference type="PROSITE" id="PS50304">
    <property type="entry name" value="TUDOR"/>
    <property type="match status" value="1"/>
</dbReference>
<reference evidence="16 17" key="1">
    <citation type="submission" date="2025-04" db="UniProtKB">
        <authorList>
            <consortium name="RefSeq"/>
        </authorList>
    </citation>
    <scope>IDENTIFICATION</scope>
    <source>
        <tissue evidence="16 17">Whole body</tissue>
    </source>
</reference>
<feature type="domain" description="CS" evidence="14">
    <location>
        <begin position="1111"/>
        <end position="1199"/>
    </location>
</feature>
<evidence type="ECO:0000256" key="8">
    <source>
        <dbReference type="ARBA" id="ARBA00022840"/>
    </source>
</evidence>
<dbReference type="GO" id="GO:0042078">
    <property type="term" value="P:germ-line stem cell division"/>
    <property type="evidence" value="ECO:0007669"/>
    <property type="project" value="TreeGrafter"/>
</dbReference>
<dbReference type="Proteomes" id="UP000694846">
    <property type="component" value="Unplaced"/>
</dbReference>
<dbReference type="EC" id="3.6.4.13" evidence="1"/>
<evidence type="ECO:0000256" key="10">
    <source>
        <dbReference type="ARBA" id="ARBA00023158"/>
    </source>
</evidence>
<gene>
    <name evidence="16 17 18 19 20" type="primary">LOC112690689</name>
</gene>
<dbReference type="SMART" id="SM00333">
    <property type="entry name" value="TUDOR"/>
    <property type="match status" value="2"/>
</dbReference>
<keyword evidence="7 16" id="KW-0347">Helicase</keyword>
<dbReference type="OrthoDB" id="249932at2759"/>
<evidence type="ECO:0000256" key="4">
    <source>
        <dbReference type="ARBA" id="ARBA00022741"/>
    </source>
</evidence>
<dbReference type="SUPFAM" id="SSF52540">
    <property type="entry name" value="P-loop containing nucleoside triphosphate hydrolases"/>
    <property type="match status" value="1"/>
</dbReference>
<evidence type="ECO:0000256" key="2">
    <source>
        <dbReference type="ARBA" id="ARBA00022473"/>
    </source>
</evidence>
<dbReference type="PANTHER" id="PTHR22655">
    <property type="entry name" value="ATP-DEPENDENT RNA HELICASE TDRD12-RELATED"/>
    <property type="match status" value="1"/>
</dbReference>
<dbReference type="SUPFAM" id="SSF49764">
    <property type="entry name" value="HSP20-like chaperones"/>
    <property type="match status" value="1"/>
</dbReference>
<dbReference type="GO" id="GO:0005737">
    <property type="term" value="C:cytoplasm"/>
    <property type="evidence" value="ECO:0007669"/>
    <property type="project" value="UniProtKB-ARBA"/>
</dbReference>
<keyword evidence="9" id="KW-0744">Spermatogenesis</keyword>
<dbReference type="GO" id="GO:0031047">
    <property type="term" value="P:regulatory ncRNA-mediated gene silencing"/>
    <property type="evidence" value="ECO:0007669"/>
    <property type="project" value="UniProtKB-KW"/>
</dbReference>
<sequence length="1267" mass="146304">MFDQMNLHKYSDLQYDASKNNRNATPVYGPFEKLFVSDWGQSKIHHNVIQAFDKMNIRTMSPLQQNSFLYLSNNYNTAMVGYSRGKSFSYLVSIFSSILNNRVNDETDLEIGPKAIVLSSSLGSCSELEDLSKKLTSPRENSVKVVVAYASMPVQHTIAHICNGCDVLITTPASLHNLLNKTKIFSWMNLRHVVFDNIDVLLVNYKDEMVYFYKIFIQLKESISNLQMISASVKWTKEVDDFLNRLFVKWQYIFGSHLEAARYMKIGFHFVHFSDNKLDKLLDYLNNNIKCRRSVLFTSNTDELTIISNYIQQNESDIEVLLPSQMKSAKVYTLQKWDMPLAKNKLILICSDDMMFDFYIDNADCVIHYDIPIDKQKFSTRFSVLQNSNNILTIKERSTYIFLSNNTNDMLQLPKVVEIMKEFGNGKVEPILQKHAMNISKTLEKQKVNRLLCINVKQFGNCLKPSVCPDRHILFKEVDEPAVNIPKSGLAIIKVLTVYDASHLSAKLLKLNCTNSLNNNTNWSNVKDHTTAINHELNMFYSNEDSRILHENPKYGDIVAVQLYTKKREEENTEYFRAIIIGFLDTNTINSKVEVKLIDEGFVDTISIWKIFVLPDSLKSLETNTVDIFLASVKPIDFDQKWCKPATTRVRNDLNYAKDCNDTIIVKVEMALGTTLWIKKLYKKNWNSNLKQYDFIDILPGSLLNFGYADKNFDHITKLTDLCTAAGINLPSTLKQNVENHELTIEEFMSFYKLPQPQWAHLDKTSETLVTLNYIISPKLFFVLNTKYYDMYNNLQEKICNYVEQKQGNKLKHIIKGAICLAQHPVTIQYGRVQIIEVLNSRTVEVLFVDLGYIYEIKTNSLLTIQSNLITQLPFQAIECSLSGVKDTLPTGDKLEELTQYVLDLTEHIYLKVHDTISSAKISGGNHYEVILYDENNTVNFEFKTNFPEYCDSLKMSELIDLYCNKDIVEENDFIPQNLFEDRISEIENNVEVEDLDSTQLFFQEFGHALLGSAYKDIIESIKLNVDDSKNENSIKIETIDESSSVIQVTENKCIKNLTSVKSIEEVLPVNETEEVNTKLKNTSFVTKNQKLKSNKKCLIDCLTCNTNVDSIVPICYWYQNKNYIYLKFNILEVDDFNIESTMYSITLNAQFKDKIYYFCVNLYGLIKDDNVTNQMSFEGLHIKAEKLFKTDYKWLRLFKCEKQHIYVKYDPEHIEESKSKNLVVRTLNQFKSLALGTPSNDLNDEAFDSDTSNSDLDLNFDDIYDD</sequence>
<keyword evidence="10" id="KW-0943">RNA-mediated gene silencing</keyword>
<evidence type="ECO:0000313" key="18">
    <source>
        <dbReference type="RefSeq" id="XP_025420537.1"/>
    </source>
</evidence>
<dbReference type="RefSeq" id="XP_025420535.1">
    <property type="nucleotide sequence ID" value="XM_025564750.1"/>
</dbReference>
<dbReference type="InterPro" id="IPR027417">
    <property type="entry name" value="P-loop_NTPase"/>
</dbReference>
<evidence type="ECO:0000256" key="12">
    <source>
        <dbReference type="ARBA" id="ARBA00047984"/>
    </source>
</evidence>
<dbReference type="InterPro" id="IPR035437">
    <property type="entry name" value="SNase_OB-fold_sf"/>
</dbReference>
<accession>A0A8B8GC85</accession>
<dbReference type="RefSeq" id="XP_025420539.1">
    <property type="nucleotide sequence ID" value="XM_025564754.1"/>
</dbReference>
<dbReference type="Gene3D" id="2.40.50.90">
    <property type="match status" value="1"/>
</dbReference>
<evidence type="ECO:0000313" key="17">
    <source>
        <dbReference type="RefSeq" id="XP_025420536.1"/>
    </source>
</evidence>
<organism evidence="15 19">
    <name type="scientific">Sipha flava</name>
    <name type="common">yellow sugarcane aphid</name>
    <dbReference type="NCBI Taxonomy" id="143950"/>
    <lineage>
        <taxon>Eukaryota</taxon>
        <taxon>Metazoa</taxon>
        <taxon>Ecdysozoa</taxon>
        <taxon>Arthropoda</taxon>
        <taxon>Hexapoda</taxon>
        <taxon>Insecta</taxon>
        <taxon>Pterygota</taxon>
        <taxon>Neoptera</taxon>
        <taxon>Paraneoptera</taxon>
        <taxon>Hemiptera</taxon>
        <taxon>Sternorrhyncha</taxon>
        <taxon>Aphidomorpha</taxon>
        <taxon>Aphidoidea</taxon>
        <taxon>Aphididae</taxon>
        <taxon>Sipha</taxon>
    </lineage>
</organism>
<keyword evidence="6" id="KW-0378">Hydrolase</keyword>
<dbReference type="InterPro" id="IPR011545">
    <property type="entry name" value="DEAD/DEAH_box_helicase_dom"/>
</dbReference>
<dbReference type="RefSeq" id="XP_025420536.1">
    <property type="nucleotide sequence ID" value="XM_025564751.1"/>
</dbReference>
<evidence type="ECO:0000256" key="7">
    <source>
        <dbReference type="ARBA" id="ARBA00022806"/>
    </source>
</evidence>
<evidence type="ECO:0000313" key="15">
    <source>
        <dbReference type="Proteomes" id="UP000694846"/>
    </source>
</evidence>
<evidence type="ECO:0000256" key="9">
    <source>
        <dbReference type="ARBA" id="ARBA00022871"/>
    </source>
</evidence>
<evidence type="ECO:0000256" key="11">
    <source>
        <dbReference type="ARBA" id="ARBA00023254"/>
    </source>
</evidence>
<dbReference type="GO" id="GO:0003724">
    <property type="term" value="F:RNA helicase activity"/>
    <property type="evidence" value="ECO:0007669"/>
    <property type="project" value="UniProtKB-EC"/>
</dbReference>
<keyword evidence="4" id="KW-0547">Nucleotide-binding</keyword>
<dbReference type="InterPro" id="IPR008978">
    <property type="entry name" value="HSP20-like_chaperone"/>
</dbReference>
<evidence type="ECO:0000256" key="1">
    <source>
        <dbReference type="ARBA" id="ARBA00012552"/>
    </source>
</evidence>
<name>A0A8B8GC85_9HEMI</name>
<keyword evidence="11" id="KW-0469">Meiosis</keyword>
<dbReference type="SUPFAM" id="SSF63748">
    <property type="entry name" value="Tudor/PWWP/MBT"/>
    <property type="match status" value="2"/>
</dbReference>
<dbReference type="PANTHER" id="PTHR22655:SF2">
    <property type="entry name" value="ATP-DEPENDENT RNA HELICASE TDRD12-RELATED"/>
    <property type="match status" value="1"/>
</dbReference>
<evidence type="ECO:0000313" key="20">
    <source>
        <dbReference type="RefSeq" id="XP_025420539.1"/>
    </source>
</evidence>
<evidence type="ECO:0000256" key="5">
    <source>
        <dbReference type="ARBA" id="ARBA00022782"/>
    </source>
</evidence>
<dbReference type="GO" id="GO:0016787">
    <property type="term" value="F:hydrolase activity"/>
    <property type="evidence" value="ECO:0007669"/>
    <property type="project" value="UniProtKB-KW"/>
</dbReference>
<dbReference type="GO" id="GO:0007283">
    <property type="term" value="P:spermatogenesis"/>
    <property type="evidence" value="ECO:0007669"/>
    <property type="project" value="UniProtKB-KW"/>
</dbReference>
<keyword evidence="5" id="KW-0221">Differentiation</keyword>
<dbReference type="Gene3D" id="2.60.40.790">
    <property type="match status" value="1"/>
</dbReference>
<dbReference type="InterPro" id="IPR007052">
    <property type="entry name" value="CS_dom"/>
</dbReference>
<dbReference type="InterPro" id="IPR002999">
    <property type="entry name" value="Tudor"/>
</dbReference>
<evidence type="ECO:0000313" key="16">
    <source>
        <dbReference type="RefSeq" id="XP_025420535.1"/>
    </source>
</evidence>
<dbReference type="GO" id="GO:0003676">
    <property type="term" value="F:nucleic acid binding"/>
    <property type="evidence" value="ECO:0007669"/>
    <property type="project" value="InterPro"/>
</dbReference>
<keyword evidence="3" id="KW-0677">Repeat</keyword>
<dbReference type="Gene3D" id="3.40.50.300">
    <property type="entry name" value="P-loop containing nucleotide triphosphate hydrolases"/>
    <property type="match status" value="2"/>
</dbReference>
<dbReference type="Pfam" id="PF00270">
    <property type="entry name" value="DEAD"/>
    <property type="match status" value="1"/>
</dbReference>
<proteinExistence type="predicted"/>
<evidence type="ECO:0000256" key="6">
    <source>
        <dbReference type="ARBA" id="ARBA00022801"/>
    </source>
</evidence>
<evidence type="ECO:0000259" key="14">
    <source>
        <dbReference type="PROSITE" id="PS51203"/>
    </source>
</evidence>
<feature type="domain" description="Tudor" evidence="13">
    <location>
        <begin position="813"/>
        <end position="872"/>
    </location>
</feature>
<dbReference type="CDD" id="cd20435">
    <property type="entry name" value="Tudor_TDRD12_rpt2"/>
    <property type="match status" value="1"/>
</dbReference>
<dbReference type="PROSITE" id="PS51203">
    <property type="entry name" value="CS"/>
    <property type="match status" value="1"/>
</dbReference>
<evidence type="ECO:0000313" key="19">
    <source>
        <dbReference type="RefSeq" id="XP_025420538.1"/>
    </source>
</evidence>
<keyword evidence="8" id="KW-0067">ATP-binding</keyword>
<dbReference type="Gene3D" id="2.30.30.140">
    <property type="match status" value="2"/>
</dbReference>
<dbReference type="GO" id="GO:0005524">
    <property type="term" value="F:ATP binding"/>
    <property type="evidence" value="ECO:0007669"/>
    <property type="project" value="UniProtKB-KW"/>
</dbReference>